<dbReference type="EMBL" id="MIGC01002466">
    <property type="protein sequence ID" value="PHJ21043.1"/>
    <property type="molecule type" value="Genomic_DNA"/>
</dbReference>
<evidence type="ECO:0000313" key="3">
    <source>
        <dbReference type="Proteomes" id="UP000221165"/>
    </source>
</evidence>
<keyword evidence="3" id="KW-1185">Reference proteome</keyword>
<dbReference type="AlphaFoldDB" id="A0A2C6KZ33"/>
<dbReference type="Pfam" id="PF10262">
    <property type="entry name" value="Rdx"/>
    <property type="match status" value="1"/>
</dbReference>
<evidence type="ECO:0000256" key="1">
    <source>
        <dbReference type="ARBA" id="ARBA00023284"/>
    </source>
</evidence>
<organism evidence="2 3">
    <name type="scientific">Cystoisospora suis</name>
    <dbReference type="NCBI Taxonomy" id="483139"/>
    <lineage>
        <taxon>Eukaryota</taxon>
        <taxon>Sar</taxon>
        <taxon>Alveolata</taxon>
        <taxon>Apicomplexa</taxon>
        <taxon>Conoidasida</taxon>
        <taxon>Coccidia</taxon>
        <taxon>Eucoccidiorida</taxon>
        <taxon>Eimeriorina</taxon>
        <taxon>Sarcocystidae</taxon>
        <taxon>Cystoisospora</taxon>
    </lineage>
</organism>
<dbReference type="Proteomes" id="UP000221165">
    <property type="component" value="Unassembled WGS sequence"/>
</dbReference>
<reference evidence="2 3" key="1">
    <citation type="journal article" date="2017" name="Int. J. Parasitol.">
        <title>The genome of the protozoan parasite Cystoisospora suis and a reverse vaccinology approach to identify vaccine candidates.</title>
        <authorList>
            <person name="Palmieri N."/>
            <person name="Shrestha A."/>
            <person name="Ruttkowski B."/>
            <person name="Beck T."/>
            <person name="Vogl C."/>
            <person name="Tomley F."/>
            <person name="Blake D.P."/>
            <person name="Joachim A."/>
        </authorList>
    </citation>
    <scope>NUCLEOTIDE SEQUENCE [LARGE SCALE GENOMIC DNA]</scope>
    <source>
        <strain evidence="2 3">Wien I</strain>
    </source>
</reference>
<protein>
    <submittedName>
        <fullName evidence="2">Rdx family protein</fullName>
    </submittedName>
</protein>
<gene>
    <name evidence="2" type="ORF">CSUI_005117</name>
</gene>
<dbReference type="RefSeq" id="XP_067922728.1">
    <property type="nucleotide sequence ID" value="XM_068065296.1"/>
</dbReference>
<accession>A0A2C6KZ33</accession>
<dbReference type="OrthoDB" id="444492at2759"/>
<dbReference type="InterPro" id="IPR011893">
    <property type="entry name" value="Selenoprotein_Rdx-typ"/>
</dbReference>
<name>A0A2C6KZ33_9APIC</name>
<comment type="caution">
    <text evidence="2">The sequence shown here is derived from an EMBL/GenBank/DDBJ whole genome shotgun (WGS) entry which is preliminary data.</text>
</comment>
<evidence type="ECO:0000313" key="2">
    <source>
        <dbReference type="EMBL" id="PHJ21043.1"/>
    </source>
</evidence>
<dbReference type="GeneID" id="94428507"/>
<dbReference type="Gene3D" id="3.40.30.10">
    <property type="entry name" value="Glutaredoxin"/>
    <property type="match status" value="1"/>
</dbReference>
<proteinExistence type="predicted"/>
<dbReference type="VEuPathDB" id="ToxoDB:CSUI_005117"/>
<sequence>MRSWLTAEELSRVTIEGHEDPGTTGNFEIRIDGQLVHSKKTKRHGFLHNNTAQQEVVRSKLKEALGN</sequence>
<keyword evidence="1" id="KW-0676">Redox-active center</keyword>